<comment type="caution">
    <text evidence="1">The sequence shown here is derived from an EMBL/GenBank/DDBJ whole genome shotgun (WGS) entry which is preliminary data.</text>
</comment>
<keyword evidence="2" id="KW-1185">Reference proteome</keyword>
<name>A0AC60PR57_IXOPE</name>
<organism evidence="1 2">
    <name type="scientific">Ixodes persulcatus</name>
    <name type="common">Taiga tick</name>
    <dbReference type="NCBI Taxonomy" id="34615"/>
    <lineage>
        <taxon>Eukaryota</taxon>
        <taxon>Metazoa</taxon>
        <taxon>Ecdysozoa</taxon>
        <taxon>Arthropoda</taxon>
        <taxon>Chelicerata</taxon>
        <taxon>Arachnida</taxon>
        <taxon>Acari</taxon>
        <taxon>Parasitiformes</taxon>
        <taxon>Ixodida</taxon>
        <taxon>Ixodoidea</taxon>
        <taxon>Ixodidae</taxon>
        <taxon>Ixodinae</taxon>
        <taxon>Ixodes</taxon>
    </lineage>
</organism>
<gene>
    <name evidence="1" type="ORF">HPB47_000725</name>
</gene>
<evidence type="ECO:0000313" key="2">
    <source>
        <dbReference type="Proteomes" id="UP000805193"/>
    </source>
</evidence>
<reference evidence="1 2" key="1">
    <citation type="journal article" date="2020" name="Cell">
        <title>Large-Scale Comparative Analyses of Tick Genomes Elucidate Their Genetic Diversity and Vector Capacities.</title>
        <authorList>
            <consortium name="Tick Genome and Microbiome Consortium (TIGMIC)"/>
            <person name="Jia N."/>
            <person name="Wang J."/>
            <person name="Shi W."/>
            <person name="Du L."/>
            <person name="Sun Y."/>
            <person name="Zhan W."/>
            <person name="Jiang J.F."/>
            <person name="Wang Q."/>
            <person name="Zhang B."/>
            <person name="Ji P."/>
            <person name="Bell-Sakyi L."/>
            <person name="Cui X.M."/>
            <person name="Yuan T.T."/>
            <person name="Jiang B.G."/>
            <person name="Yang W.F."/>
            <person name="Lam T.T."/>
            <person name="Chang Q.C."/>
            <person name="Ding S.J."/>
            <person name="Wang X.J."/>
            <person name="Zhu J.G."/>
            <person name="Ruan X.D."/>
            <person name="Zhao L."/>
            <person name="Wei J.T."/>
            <person name="Ye R.Z."/>
            <person name="Que T.C."/>
            <person name="Du C.H."/>
            <person name="Zhou Y.H."/>
            <person name="Cheng J.X."/>
            <person name="Dai P.F."/>
            <person name="Guo W.B."/>
            <person name="Han X.H."/>
            <person name="Huang E.J."/>
            <person name="Li L.F."/>
            <person name="Wei W."/>
            <person name="Gao Y.C."/>
            <person name="Liu J.Z."/>
            <person name="Shao H.Z."/>
            <person name="Wang X."/>
            <person name="Wang C.C."/>
            <person name="Yang T.C."/>
            <person name="Huo Q.B."/>
            <person name="Li W."/>
            <person name="Chen H.Y."/>
            <person name="Chen S.E."/>
            <person name="Zhou L.G."/>
            <person name="Ni X.B."/>
            <person name="Tian J.H."/>
            <person name="Sheng Y."/>
            <person name="Liu T."/>
            <person name="Pan Y.S."/>
            <person name="Xia L.Y."/>
            <person name="Li J."/>
            <person name="Zhao F."/>
            <person name="Cao W.C."/>
        </authorList>
    </citation>
    <scope>NUCLEOTIDE SEQUENCE [LARGE SCALE GENOMIC DNA]</scope>
    <source>
        <strain evidence="1">Iper-2018</strain>
    </source>
</reference>
<sequence>MRLLKLTKVYDRPDEVYDERPLSLDKAKDLIPSPSETTAYKKRLTAETQGHTRAYREGESRAPLLCDVFESEEVAAVCGDGNFGCEKEAAPRGPADTLSRSVKKNHEGSNAAVFGNHRRMDPFLPLGPAGRGKMMLLLRLFRFGKYLEK</sequence>
<protein>
    <submittedName>
        <fullName evidence="1">Uncharacterized protein</fullName>
    </submittedName>
</protein>
<dbReference type="Proteomes" id="UP000805193">
    <property type="component" value="Unassembled WGS sequence"/>
</dbReference>
<proteinExistence type="predicted"/>
<accession>A0AC60PR57</accession>
<evidence type="ECO:0000313" key="1">
    <source>
        <dbReference type="EMBL" id="KAG0423495.1"/>
    </source>
</evidence>
<dbReference type="EMBL" id="JABSTQ010010094">
    <property type="protein sequence ID" value="KAG0423495.1"/>
    <property type="molecule type" value="Genomic_DNA"/>
</dbReference>